<organism evidence="2 3">
    <name type="scientific">Champsocephalus esox</name>
    <name type="common">pike icefish</name>
    <dbReference type="NCBI Taxonomy" id="159716"/>
    <lineage>
        <taxon>Eukaryota</taxon>
        <taxon>Metazoa</taxon>
        <taxon>Chordata</taxon>
        <taxon>Craniata</taxon>
        <taxon>Vertebrata</taxon>
        <taxon>Euteleostomi</taxon>
        <taxon>Actinopterygii</taxon>
        <taxon>Neopterygii</taxon>
        <taxon>Teleostei</taxon>
        <taxon>Neoteleostei</taxon>
        <taxon>Acanthomorphata</taxon>
        <taxon>Eupercaria</taxon>
        <taxon>Perciformes</taxon>
        <taxon>Notothenioidei</taxon>
        <taxon>Channichthyidae</taxon>
        <taxon>Champsocephalus</taxon>
    </lineage>
</organism>
<feature type="region of interest" description="Disordered" evidence="1">
    <location>
        <begin position="123"/>
        <end position="166"/>
    </location>
</feature>
<gene>
    <name evidence="2" type="ORF">CesoFtcFv8_024717</name>
</gene>
<protein>
    <submittedName>
        <fullName evidence="2">Uncharacterized protein</fullName>
    </submittedName>
</protein>
<feature type="compositionally biased region" description="Acidic residues" evidence="1">
    <location>
        <begin position="1"/>
        <end position="16"/>
    </location>
</feature>
<name>A0AAN8GHH5_9TELE</name>
<feature type="compositionally biased region" description="Acidic residues" evidence="1">
    <location>
        <begin position="125"/>
        <end position="151"/>
    </location>
</feature>
<accession>A0AAN8GHH5</accession>
<feature type="compositionally biased region" description="Basic and acidic residues" evidence="1">
    <location>
        <begin position="157"/>
        <end position="166"/>
    </location>
</feature>
<comment type="caution">
    <text evidence="2">The sequence shown here is derived from an EMBL/GenBank/DDBJ whole genome shotgun (WGS) entry which is preliminary data.</text>
</comment>
<feature type="region of interest" description="Disordered" evidence="1">
    <location>
        <begin position="1"/>
        <end position="21"/>
    </location>
</feature>
<evidence type="ECO:0000256" key="1">
    <source>
        <dbReference type="SAM" id="MobiDB-lite"/>
    </source>
</evidence>
<dbReference type="EMBL" id="JAULUE010002065">
    <property type="protein sequence ID" value="KAK5879411.1"/>
    <property type="molecule type" value="Genomic_DNA"/>
</dbReference>
<dbReference type="Proteomes" id="UP001335648">
    <property type="component" value="Unassembled WGS sequence"/>
</dbReference>
<proteinExistence type="predicted"/>
<reference evidence="2 3" key="1">
    <citation type="journal article" date="2023" name="Mol. Biol. Evol.">
        <title>Genomics of Secondarily Temperate Adaptation in the Only Non-Antarctic Icefish.</title>
        <authorList>
            <person name="Rivera-Colon A.G."/>
            <person name="Rayamajhi N."/>
            <person name="Minhas B.F."/>
            <person name="Madrigal G."/>
            <person name="Bilyk K.T."/>
            <person name="Yoon V."/>
            <person name="Hune M."/>
            <person name="Gregory S."/>
            <person name="Cheng C.H.C."/>
            <person name="Catchen J.M."/>
        </authorList>
    </citation>
    <scope>NUCLEOTIDE SEQUENCE [LARGE SCALE GENOMIC DNA]</scope>
    <source>
        <strain evidence="2">JC2023a</strain>
    </source>
</reference>
<keyword evidence="3" id="KW-1185">Reference proteome</keyword>
<evidence type="ECO:0000313" key="3">
    <source>
        <dbReference type="Proteomes" id="UP001335648"/>
    </source>
</evidence>
<evidence type="ECO:0000313" key="2">
    <source>
        <dbReference type="EMBL" id="KAK5879411.1"/>
    </source>
</evidence>
<sequence length="166" mass="19309">MSEVEIEPIDMTEEETLTTSPSTETTLLTRIHDVFRPDWSDSWLLGAAPVGEEEECHKNWNSCWGYSQQIRWCRASLQSQHRHSARLARRRKATSTLLTSLLDEELTDSTEWTDAWRIPKRWIEPEEEELEETQEEGEEEIMDDTEEEEGEVGGAGEQERGGRRSR</sequence>
<dbReference type="AlphaFoldDB" id="A0AAN8GHH5"/>